<dbReference type="GO" id="GO:0006270">
    <property type="term" value="P:DNA replication initiation"/>
    <property type="evidence" value="ECO:0007669"/>
    <property type="project" value="TreeGrafter"/>
</dbReference>
<evidence type="ECO:0000313" key="7">
    <source>
        <dbReference type="EMBL" id="CDO73355.1"/>
    </source>
</evidence>
<dbReference type="PANTHER" id="PTHR12705:SF0">
    <property type="entry name" value="ORIGIN RECOGNITION COMPLEX SUBUNIT 5"/>
    <property type="match status" value="1"/>
</dbReference>
<dbReference type="OrthoDB" id="365981at2759"/>
<comment type="subcellular location">
    <subcellularLocation>
        <location evidence="1">Nucleus</location>
    </subcellularLocation>
</comment>
<feature type="region of interest" description="Disordered" evidence="4">
    <location>
        <begin position="306"/>
        <end position="337"/>
    </location>
</feature>
<dbReference type="HOGENOM" id="CLU_022443_1_0_1"/>
<evidence type="ECO:0000256" key="4">
    <source>
        <dbReference type="SAM" id="MobiDB-lite"/>
    </source>
</evidence>
<dbReference type="Proteomes" id="UP000029665">
    <property type="component" value="Unassembled WGS sequence"/>
</dbReference>
<dbReference type="GO" id="GO:0003688">
    <property type="term" value="F:DNA replication origin binding"/>
    <property type="evidence" value="ECO:0007669"/>
    <property type="project" value="TreeGrafter"/>
</dbReference>
<evidence type="ECO:0000313" key="8">
    <source>
        <dbReference type="Proteomes" id="UP000029665"/>
    </source>
</evidence>
<dbReference type="Pfam" id="PF21639">
    <property type="entry name" value="ORC5_lid"/>
    <property type="match status" value="1"/>
</dbReference>
<dbReference type="EMBL" id="CCBP010000120">
    <property type="protein sequence ID" value="CDO73355.1"/>
    <property type="molecule type" value="Genomic_DNA"/>
</dbReference>
<gene>
    <name evidence="7" type="ORF">BN946_scf185008.g118</name>
</gene>
<keyword evidence="3" id="KW-0539">Nucleus</keyword>
<organism evidence="7 8">
    <name type="scientific">Pycnoporus cinnabarinus</name>
    <name type="common">Cinnabar-red polypore</name>
    <name type="synonym">Trametes cinnabarina</name>
    <dbReference type="NCBI Taxonomy" id="5643"/>
    <lineage>
        <taxon>Eukaryota</taxon>
        <taxon>Fungi</taxon>
        <taxon>Dikarya</taxon>
        <taxon>Basidiomycota</taxon>
        <taxon>Agaricomycotina</taxon>
        <taxon>Agaricomycetes</taxon>
        <taxon>Polyporales</taxon>
        <taxon>Polyporaceae</taxon>
        <taxon>Trametes</taxon>
    </lineage>
</organism>
<feature type="region of interest" description="Disordered" evidence="4">
    <location>
        <begin position="432"/>
        <end position="465"/>
    </location>
</feature>
<evidence type="ECO:0000259" key="6">
    <source>
        <dbReference type="Pfam" id="PF21639"/>
    </source>
</evidence>
<evidence type="ECO:0000259" key="5">
    <source>
        <dbReference type="Pfam" id="PF14630"/>
    </source>
</evidence>
<feature type="domain" description="ORC5 lid" evidence="6">
    <location>
        <begin position="263"/>
        <end position="304"/>
    </location>
</feature>
<evidence type="ECO:0008006" key="9">
    <source>
        <dbReference type="Google" id="ProtNLM"/>
    </source>
</evidence>
<evidence type="ECO:0000256" key="3">
    <source>
        <dbReference type="ARBA" id="ARBA00023242"/>
    </source>
</evidence>
<sequence length="576" mass="63258">MGGPSPALRNALAVTPEYDLVNSHLSALLLSSPPSFIFVHDPENVRLTASVIRANLETLASQNDSPVDLLHAHLNGVACFSPRILFDTALNAFARWTPDWENGALNWSAQADGGRYNENVDAFVHGIQAIYAHREAASSEVNRTGKGKEKASSSPQRIPRMVLVIERAERLKDNLPDLVVLLTRLTELAQVDITTIFVSENQWQDIRPSLRASPEPYYIDVPFLSKPAILDALASAFPEPPSANAIASNADLDVYSPVLKPLYAHFLATLYSICAPFTHDPAELAYIAAARWPGFVQPVLDAHRGRMHRSHPDADDPMNDMAEEAEEDDSHELSPPSEDVRLRLTRLFTPSLTAALESLYPRLTHAALWARTHAPPPDLLAVSPANAGQALYAHTANAQRGTSAGLEALPRMAKFVLVAAFLASTNPARSDLRMFGRGPDERTRRRRRKVATPRKPKPGTTGTAVKIPQRLLGPTTFPLDRLIAILGVLLEENDAETRPVAPQYSLPGEYTEMEISRVAIYAQVMELTSMRLLVRTSPPDRLDGPPTFKCGIGYELAGKLARDLGIMLNDLMYEPL</sequence>
<accession>A0A060SG69</accession>
<keyword evidence="8" id="KW-1185">Reference proteome</keyword>
<reference evidence="7" key="1">
    <citation type="submission" date="2014-01" db="EMBL/GenBank/DDBJ databases">
        <title>The genome of the white-rot fungus Pycnoporus cinnabarinus: a basidiomycete model with a versatile arsenal for lignocellulosic biomass breakdown.</title>
        <authorList>
            <person name="Levasseur A."/>
            <person name="Lomascolo A."/>
            <person name="Ruiz-Duenas F.J."/>
            <person name="Uzan E."/>
            <person name="Piumi F."/>
            <person name="Kues U."/>
            <person name="Ram A.F.J."/>
            <person name="Murat C."/>
            <person name="Haon M."/>
            <person name="Benoit I."/>
            <person name="Arfi Y."/>
            <person name="Chevret D."/>
            <person name="Drula E."/>
            <person name="Kwon M.J."/>
            <person name="Gouret P."/>
            <person name="Lesage-Meessen L."/>
            <person name="Lombard V."/>
            <person name="Mariette J."/>
            <person name="Noirot C."/>
            <person name="Park J."/>
            <person name="Patyshakuliyeva A."/>
            <person name="Wieneger R.A.B."/>
            <person name="Wosten H.A.B."/>
            <person name="Martin F."/>
            <person name="Coutinho P.M."/>
            <person name="de Vries R."/>
            <person name="Martinez A.T."/>
            <person name="Klopp C."/>
            <person name="Pontarotti P."/>
            <person name="Henrissat B."/>
            <person name="Record E."/>
        </authorList>
    </citation>
    <scope>NUCLEOTIDE SEQUENCE [LARGE SCALE GENOMIC DNA]</scope>
    <source>
        <strain evidence="7">BRFM137</strain>
    </source>
</reference>
<dbReference type="InterPro" id="IPR020796">
    <property type="entry name" value="ORC5"/>
</dbReference>
<dbReference type="Pfam" id="PF14630">
    <property type="entry name" value="ORC5_C"/>
    <property type="match status" value="1"/>
</dbReference>
<dbReference type="InterPro" id="IPR048866">
    <property type="entry name" value="ORC5_lid"/>
</dbReference>
<feature type="compositionally biased region" description="Basic residues" evidence="4">
    <location>
        <begin position="444"/>
        <end position="457"/>
    </location>
</feature>
<dbReference type="AlphaFoldDB" id="A0A060SG69"/>
<dbReference type="OMA" id="FKCGVSY"/>
<protein>
    <recommendedName>
        <fullName evidence="9">Origin recognition complex subunit 5</fullName>
    </recommendedName>
</protein>
<dbReference type="InterPro" id="IPR047088">
    <property type="entry name" value="ORC5_C"/>
</dbReference>
<name>A0A060SG69_PYCCI</name>
<proteinExistence type="predicted"/>
<feature type="compositionally biased region" description="Basic and acidic residues" evidence="4">
    <location>
        <begin position="432"/>
        <end position="443"/>
    </location>
</feature>
<keyword evidence="2" id="KW-0235">DNA replication</keyword>
<feature type="domain" description="Origin recognition complex subunit 5 C-terminal" evidence="5">
    <location>
        <begin position="409"/>
        <end position="570"/>
    </location>
</feature>
<evidence type="ECO:0000256" key="2">
    <source>
        <dbReference type="ARBA" id="ARBA00022705"/>
    </source>
</evidence>
<evidence type="ECO:0000256" key="1">
    <source>
        <dbReference type="ARBA" id="ARBA00004123"/>
    </source>
</evidence>
<dbReference type="GO" id="GO:0005664">
    <property type="term" value="C:nuclear origin of replication recognition complex"/>
    <property type="evidence" value="ECO:0007669"/>
    <property type="project" value="TreeGrafter"/>
</dbReference>
<feature type="compositionally biased region" description="Acidic residues" evidence="4">
    <location>
        <begin position="315"/>
        <end position="330"/>
    </location>
</feature>
<comment type="caution">
    <text evidence="7">The sequence shown here is derived from an EMBL/GenBank/DDBJ whole genome shotgun (WGS) entry which is preliminary data.</text>
</comment>
<dbReference type="STRING" id="5643.A0A060SG69"/>
<dbReference type="PANTHER" id="PTHR12705">
    <property type="entry name" value="ORIGIN RECOGNITION COMPLEX SUBUNIT 5"/>
    <property type="match status" value="1"/>
</dbReference>